<dbReference type="Pfam" id="PF14388">
    <property type="entry name" value="DUF4419"/>
    <property type="match status" value="1"/>
</dbReference>
<reference evidence="1 2" key="1">
    <citation type="submission" date="2020-05" db="EMBL/GenBank/DDBJ databases">
        <title>Identification and distribution of gene clusters putatively required for synthesis of sphingolipid metabolism inhibitors in phylogenetically diverse species of the filamentous fungus Fusarium.</title>
        <authorList>
            <person name="Kim H.-S."/>
            <person name="Busman M."/>
            <person name="Brown D.W."/>
            <person name="Divon H."/>
            <person name="Uhlig S."/>
            <person name="Proctor R.H."/>
        </authorList>
    </citation>
    <scope>NUCLEOTIDE SEQUENCE [LARGE SCALE GENOMIC DNA]</scope>
    <source>
        <strain evidence="1 2">NRRL 25311</strain>
    </source>
</reference>
<protein>
    <submittedName>
        <fullName evidence="1">Uncharacterized protein</fullName>
    </submittedName>
</protein>
<comment type="caution">
    <text evidence="1">The sequence shown here is derived from an EMBL/GenBank/DDBJ whole genome shotgun (WGS) entry which is preliminary data.</text>
</comment>
<proteinExistence type="predicted"/>
<dbReference type="EMBL" id="JAAOAK010000020">
    <property type="protein sequence ID" value="KAF5694515.1"/>
    <property type="molecule type" value="Genomic_DNA"/>
</dbReference>
<dbReference type="PANTHER" id="PTHR31252:SF11">
    <property type="entry name" value="DUF4419 DOMAIN-CONTAINING PROTEIN"/>
    <property type="match status" value="1"/>
</dbReference>
<dbReference type="Proteomes" id="UP000562682">
    <property type="component" value="Unassembled WGS sequence"/>
</dbReference>
<dbReference type="PANTHER" id="PTHR31252">
    <property type="entry name" value="DUF4419 DOMAIN-CONTAINING PROTEIN"/>
    <property type="match status" value="1"/>
</dbReference>
<name>A0A8H6CWD0_9HYPO</name>
<dbReference type="AlphaFoldDB" id="A0A8H6CWD0"/>
<keyword evidence="2" id="KW-1185">Reference proteome</keyword>
<evidence type="ECO:0000313" key="2">
    <source>
        <dbReference type="Proteomes" id="UP000562682"/>
    </source>
</evidence>
<organism evidence="1 2">
    <name type="scientific">Fusarium denticulatum</name>
    <dbReference type="NCBI Taxonomy" id="48507"/>
    <lineage>
        <taxon>Eukaryota</taxon>
        <taxon>Fungi</taxon>
        <taxon>Dikarya</taxon>
        <taxon>Ascomycota</taxon>
        <taxon>Pezizomycotina</taxon>
        <taxon>Sordariomycetes</taxon>
        <taxon>Hypocreomycetidae</taxon>
        <taxon>Hypocreales</taxon>
        <taxon>Nectriaceae</taxon>
        <taxon>Fusarium</taxon>
        <taxon>Fusarium fujikuroi species complex</taxon>
    </lineage>
</organism>
<evidence type="ECO:0000313" key="1">
    <source>
        <dbReference type="EMBL" id="KAF5694515.1"/>
    </source>
</evidence>
<dbReference type="InterPro" id="IPR025533">
    <property type="entry name" value="DUF4419"/>
</dbReference>
<accession>A0A8H6CWD0</accession>
<gene>
    <name evidence="1" type="ORF">FDENT_1127</name>
</gene>
<sequence length="243" mass="27606">MDAPIPTSYLDDPKENPRIAAQILEKVSPEDFKKSDGVFFFDRPRSSSQILASQNGFIWAVADVYDRQSGLRIRVDNIWLAVLAQLKPHIHEVFPTREVNELPYFLEPELKDTNRTVKCLCDMLGARFGDQVTKILFPRFSTTTSWDTGAAALILLGTNCQVQRHRRFGQPVAVDNHGPIRVMGSKEDWEILRQNFAELKDRSRDLGFAISRLSAMLDNLLRSGKQYNFPRPYVTADAADPLP</sequence>